<keyword evidence="6 12" id="KW-0809">Transit peptide</keyword>
<dbReference type="OrthoDB" id="7759173at2759"/>
<keyword evidence="11" id="KW-0408">Iron</keyword>
<dbReference type="PANTHER" id="PTHR13337:SF2">
    <property type="entry name" value="SUCCINATE DEHYDROGENASE [UBIQUINONE] CYTOCHROME B SMALL SUBUNIT, MITOCHONDRIAL"/>
    <property type="match status" value="1"/>
</dbReference>
<evidence type="ECO:0000256" key="8">
    <source>
        <dbReference type="ARBA" id="ARBA00023128"/>
    </source>
</evidence>
<accession>A0A1S4F1K0</accession>
<keyword evidence="8 12" id="KW-0496">Mitochondrion</keyword>
<reference evidence="13" key="2">
    <citation type="journal article" date="2007" name="Science">
        <title>Genome sequence of Aedes aegypti, a major arbovirus vector.</title>
        <authorList>
            <person name="Nene V."/>
            <person name="Wortman J.R."/>
            <person name="Lawson D."/>
            <person name="Haas B."/>
            <person name="Kodira C."/>
            <person name="Tu Z.J."/>
            <person name="Loftus B."/>
            <person name="Xi Z."/>
            <person name="Megy K."/>
            <person name="Grabherr M."/>
            <person name="Ren Q."/>
            <person name="Zdobnov E.M."/>
            <person name="Lobo N.F."/>
            <person name="Campbell K.S."/>
            <person name="Brown S.E."/>
            <person name="Bonaldo M.F."/>
            <person name="Zhu J."/>
            <person name="Sinkins S.P."/>
            <person name="Hogenkamp D.G."/>
            <person name="Amedeo P."/>
            <person name="Arensburger P."/>
            <person name="Atkinson P.W."/>
            <person name="Bidwell S."/>
            <person name="Biedler J."/>
            <person name="Birney E."/>
            <person name="Bruggner R.V."/>
            <person name="Costas J."/>
            <person name="Coy M.R."/>
            <person name="Crabtree J."/>
            <person name="Crawford M."/>
            <person name="Debruyn B."/>
            <person name="Decaprio D."/>
            <person name="Eiglmeier K."/>
            <person name="Eisenstadt E."/>
            <person name="El-Dorry H."/>
            <person name="Gelbart W.M."/>
            <person name="Gomes S.L."/>
            <person name="Hammond M."/>
            <person name="Hannick L.I."/>
            <person name="Hogan J.R."/>
            <person name="Holmes M.H."/>
            <person name="Jaffe D."/>
            <person name="Johnston J.S."/>
            <person name="Kennedy R.C."/>
            <person name="Koo H."/>
            <person name="Kravitz S."/>
            <person name="Kriventseva E.V."/>
            <person name="Kulp D."/>
            <person name="Labutti K."/>
            <person name="Lee E."/>
            <person name="Li S."/>
            <person name="Lovin D.D."/>
            <person name="Mao C."/>
            <person name="Mauceli E."/>
            <person name="Menck C.F."/>
            <person name="Miller J.R."/>
            <person name="Montgomery P."/>
            <person name="Mori A."/>
            <person name="Nascimento A.L."/>
            <person name="Naveira H.F."/>
            <person name="Nusbaum C."/>
            <person name="O'leary S."/>
            <person name="Orvis J."/>
            <person name="Pertea M."/>
            <person name="Quesneville H."/>
            <person name="Reidenbach K.R."/>
            <person name="Rogers Y.H."/>
            <person name="Roth C.W."/>
            <person name="Schneider J.R."/>
            <person name="Schatz M."/>
            <person name="Shumway M."/>
            <person name="Stanke M."/>
            <person name="Stinson E.O."/>
            <person name="Tubio J.M."/>
            <person name="Vanzee J.P."/>
            <person name="Verjovski-Almeida S."/>
            <person name="Werner D."/>
            <person name="White O."/>
            <person name="Wyder S."/>
            <person name="Zeng Q."/>
            <person name="Zhao Q."/>
            <person name="Zhao Y."/>
            <person name="Hill C.A."/>
            <person name="Raikhel A.S."/>
            <person name="Soares M.B."/>
            <person name="Knudson D.L."/>
            <person name="Lee N.H."/>
            <person name="Galagan J."/>
            <person name="Salzberg S.L."/>
            <person name="Paulsen I.T."/>
            <person name="Dimopoulos G."/>
            <person name="Collins F.H."/>
            <person name="Birren B."/>
            <person name="Fraser-Liggett C.M."/>
            <person name="Severson D.W."/>
        </authorList>
    </citation>
    <scope>NUCLEOTIDE SEQUENCE [LARGE SCALE GENOMIC DNA]</scope>
    <source>
        <strain evidence="13">Liverpool</strain>
    </source>
</reference>
<dbReference type="GO" id="GO:0006121">
    <property type="term" value="P:mitochondrial electron transport, succinate to ubiquinone"/>
    <property type="evidence" value="ECO:0007669"/>
    <property type="project" value="TreeGrafter"/>
</dbReference>
<gene>
    <name evidence="13" type="ORF">AaeL_AAEL002383</name>
</gene>
<evidence type="ECO:0000256" key="10">
    <source>
        <dbReference type="PIRSR" id="PIRSR607992-1"/>
    </source>
</evidence>
<evidence type="ECO:0000313" key="13">
    <source>
        <dbReference type="EMBL" id="EAT46455.1"/>
    </source>
</evidence>
<keyword evidence="11 12" id="KW-0479">Metal-binding</keyword>
<proteinExistence type="inferred from homology"/>
<reference evidence="13" key="1">
    <citation type="submission" date="2005-10" db="EMBL/GenBank/DDBJ databases">
        <authorList>
            <person name="Loftus B.J."/>
            <person name="Nene V.M."/>
            <person name="Hannick L.I."/>
            <person name="Bidwell S."/>
            <person name="Haas B."/>
            <person name="Amedeo P."/>
            <person name="Orvis J."/>
            <person name="Wortman J.R."/>
            <person name="White O.R."/>
            <person name="Salzberg S."/>
            <person name="Shumway M."/>
            <person name="Koo H."/>
            <person name="Zhao Y."/>
            <person name="Holmes M."/>
            <person name="Miller J."/>
            <person name="Schatz M."/>
            <person name="Pop M."/>
            <person name="Pai G."/>
            <person name="Utterback T."/>
            <person name="Rogers Y.-H."/>
            <person name="Kravitz S."/>
            <person name="Fraser C.M."/>
        </authorList>
    </citation>
    <scope>NUCLEOTIDE SEQUENCE</scope>
    <source>
        <strain evidence="13">Liverpool</strain>
    </source>
</reference>
<dbReference type="AlphaFoldDB" id="A0A1S4F1K0"/>
<dbReference type="PANTHER" id="PTHR13337">
    <property type="entry name" value="SUCCINATE DEHYDROGENASE"/>
    <property type="match status" value="1"/>
</dbReference>
<dbReference type="Gene3D" id="1.20.1300.10">
    <property type="entry name" value="Fumarate reductase/succinate dehydrogenase, transmembrane subunit"/>
    <property type="match status" value="1"/>
</dbReference>
<reference evidence="13" key="3">
    <citation type="submission" date="2012-09" db="EMBL/GenBank/DDBJ databases">
        <authorList>
            <consortium name="VectorBase"/>
        </authorList>
    </citation>
    <scope>NUCLEOTIDE SEQUENCE</scope>
    <source>
        <strain evidence="13">Liverpool</strain>
    </source>
</reference>
<evidence type="ECO:0000256" key="5">
    <source>
        <dbReference type="ARBA" id="ARBA00022792"/>
    </source>
</evidence>
<sequence>MNHFKHCTTLYKKFTTIPRSYQIRLFCQQSSSPKTKWRPSLGSSNYANHWRLDRAFSWILLGVLPLGLTYPCKALDVIIAICVVGHQQTGLSSVVTDYVRKDLLRGMATKAAHGVTAGLSVATLVGLLYLTFADIGITETVRRIWAVQPKESNV</sequence>
<dbReference type="KEGG" id="aag:5574503"/>
<keyword evidence="9 12" id="KW-0472">Membrane</keyword>
<evidence type="ECO:0000313" key="14">
    <source>
        <dbReference type="Proteomes" id="UP000682892"/>
    </source>
</evidence>
<comment type="subcellular location">
    <subcellularLocation>
        <location evidence="1 12">Mitochondrion inner membrane</location>
        <topology evidence="1 12">Multi-pass membrane protein</topology>
    </subcellularLocation>
</comment>
<evidence type="ECO:0000256" key="2">
    <source>
        <dbReference type="ARBA" id="ARBA00007294"/>
    </source>
</evidence>
<keyword evidence="12" id="KW-0249">Electron transport</keyword>
<keyword evidence="3 12" id="KW-0813">Transport</keyword>
<dbReference type="InterPro" id="IPR007992">
    <property type="entry name" value="CybS"/>
</dbReference>
<dbReference type="GO" id="GO:0006099">
    <property type="term" value="P:tricarboxylic acid cycle"/>
    <property type="evidence" value="ECO:0007669"/>
    <property type="project" value="UniProtKB-KW"/>
</dbReference>
<evidence type="ECO:0000256" key="3">
    <source>
        <dbReference type="ARBA" id="ARBA00022448"/>
    </source>
</evidence>
<comment type="function">
    <text evidence="12">Membrane-anchoring subunit of succinate dehydrogenase (SDH) that is involved in complex II of the mitochondrial electron transport chain and is responsible for transferring electrons from succinate to ubiquinone (coenzyme Q).</text>
</comment>
<protein>
    <recommendedName>
        <fullName evidence="12">Succinate dehydrogenase [ubiquinone] cytochrome b small subunit</fullName>
    </recommendedName>
</protein>
<keyword evidence="4 12" id="KW-0812">Transmembrane</keyword>
<dbReference type="GO" id="GO:0046872">
    <property type="term" value="F:metal ion binding"/>
    <property type="evidence" value="ECO:0007669"/>
    <property type="project" value="UniProtKB-KW"/>
</dbReference>
<evidence type="ECO:0000256" key="7">
    <source>
        <dbReference type="ARBA" id="ARBA00022989"/>
    </source>
</evidence>
<dbReference type="HOGENOM" id="CLU_1705995_0_0_1"/>
<evidence type="ECO:0000256" key="4">
    <source>
        <dbReference type="ARBA" id="ARBA00022692"/>
    </source>
</evidence>
<comment type="caution">
    <text evidence="12">Lacks conserved residue(s) required for the propagation of feature annotation.</text>
</comment>
<dbReference type="GO" id="GO:0005743">
    <property type="term" value="C:mitochondrial inner membrane"/>
    <property type="evidence" value="ECO:0007669"/>
    <property type="project" value="UniProtKB-SubCell"/>
</dbReference>
<dbReference type="Proteomes" id="UP000682892">
    <property type="component" value="Unassembled WGS sequence"/>
</dbReference>
<dbReference type="GO" id="GO:0020037">
    <property type="term" value="F:heme binding"/>
    <property type="evidence" value="ECO:0007669"/>
    <property type="project" value="TreeGrafter"/>
</dbReference>
<dbReference type="OMA" id="TITQCLY"/>
<evidence type="ECO:0000256" key="1">
    <source>
        <dbReference type="ARBA" id="ARBA00004448"/>
    </source>
</evidence>
<organism evidence="13 14">
    <name type="scientific">Aedes aegypti</name>
    <name type="common">Yellowfever mosquito</name>
    <name type="synonym">Culex aegypti</name>
    <dbReference type="NCBI Taxonomy" id="7159"/>
    <lineage>
        <taxon>Eukaryota</taxon>
        <taxon>Metazoa</taxon>
        <taxon>Ecdysozoa</taxon>
        <taxon>Arthropoda</taxon>
        <taxon>Hexapoda</taxon>
        <taxon>Insecta</taxon>
        <taxon>Pterygota</taxon>
        <taxon>Neoptera</taxon>
        <taxon>Endopterygota</taxon>
        <taxon>Diptera</taxon>
        <taxon>Nematocera</taxon>
        <taxon>Culicoidea</taxon>
        <taxon>Culicidae</taxon>
        <taxon>Culicinae</taxon>
        <taxon>Aedini</taxon>
        <taxon>Aedes</taxon>
        <taxon>Stegomyia</taxon>
    </lineage>
</organism>
<dbReference type="Pfam" id="PF05328">
    <property type="entry name" value="CybS"/>
    <property type="match status" value="1"/>
</dbReference>
<evidence type="ECO:0000256" key="9">
    <source>
        <dbReference type="ARBA" id="ARBA00023136"/>
    </source>
</evidence>
<name>A0A1S4F1K0_AEDAE</name>
<keyword evidence="5 12" id="KW-0999">Mitochondrion inner membrane</keyword>
<feature type="transmembrane region" description="Helical" evidence="12">
    <location>
        <begin position="111"/>
        <end position="132"/>
    </location>
</feature>
<feature type="transmembrane region" description="Helical" evidence="12">
    <location>
        <begin position="55"/>
        <end position="71"/>
    </location>
</feature>
<evidence type="ECO:0000256" key="11">
    <source>
        <dbReference type="PIRSR" id="PIRSR607992-2"/>
    </source>
</evidence>
<dbReference type="GO" id="GO:0048039">
    <property type="term" value="F:ubiquinone binding"/>
    <property type="evidence" value="ECO:0007669"/>
    <property type="project" value="TreeGrafter"/>
</dbReference>
<feature type="binding site" description="axial binding residue" evidence="11">
    <location>
        <position position="86"/>
    </location>
    <ligand>
        <name>heme b</name>
        <dbReference type="ChEBI" id="CHEBI:60344"/>
        <note>ligand shared with SDHC</note>
    </ligand>
    <ligandPart>
        <name>Fe</name>
        <dbReference type="ChEBI" id="CHEBI:18248"/>
    </ligandPart>
</feature>
<feature type="binding site" evidence="10">
    <location>
        <position position="98"/>
    </location>
    <ligand>
        <name>a ubiquinone</name>
        <dbReference type="ChEBI" id="CHEBI:16389"/>
        <note>ligand shared with IP/SDHB</note>
    </ligand>
</feature>
<keyword evidence="7 12" id="KW-1133">Transmembrane helix</keyword>
<evidence type="ECO:0000256" key="12">
    <source>
        <dbReference type="RuleBase" id="RU364031"/>
    </source>
</evidence>
<comment type="similarity">
    <text evidence="2 12">Belongs to the CybS family.</text>
</comment>
<keyword evidence="12" id="KW-0816">Tricarboxylic acid cycle</keyword>
<dbReference type="InterPro" id="IPR034804">
    <property type="entry name" value="SQR/QFR_C/D"/>
</dbReference>
<dbReference type="EMBL" id="CH477240">
    <property type="protein sequence ID" value="EAT46455.1"/>
    <property type="molecule type" value="Genomic_DNA"/>
</dbReference>
<evidence type="ECO:0000256" key="6">
    <source>
        <dbReference type="ARBA" id="ARBA00022946"/>
    </source>
</evidence>
<keyword evidence="12" id="KW-0349">Heme</keyword>